<evidence type="ECO:0000313" key="3">
    <source>
        <dbReference type="Proteomes" id="UP001196068"/>
    </source>
</evidence>
<sequence>MPFEPSVVTIRASHHGPEIPIPGGPDRPPQEPEAPPPIREPSIPIPEEAPPAPGPMIPNPIVPEAL</sequence>
<dbReference type="AlphaFoldDB" id="A0AAF1K6E8"/>
<dbReference type="Proteomes" id="UP001196068">
    <property type="component" value="Unassembled WGS sequence"/>
</dbReference>
<evidence type="ECO:0000313" key="2">
    <source>
        <dbReference type="EMBL" id="MBR0657294.1"/>
    </source>
</evidence>
<feature type="compositionally biased region" description="Pro residues" evidence="1">
    <location>
        <begin position="19"/>
        <end position="66"/>
    </location>
</feature>
<proteinExistence type="predicted"/>
<organism evidence="2 3">
    <name type="scientific">Plastoroseomonas arctica</name>
    <dbReference type="NCBI Taxonomy" id="1509237"/>
    <lineage>
        <taxon>Bacteria</taxon>
        <taxon>Pseudomonadati</taxon>
        <taxon>Pseudomonadota</taxon>
        <taxon>Alphaproteobacteria</taxon>
        <taxon>Acetobacterales</taxon>
        <taxon>Acetobacteraceae</taxon>
        <taxon>Plastoroseomonas</taxon>
    </lineage>
</organism>
<comment type="caution">
    <text evidence="2">The sequence shown here is derived from an EMBL/GenBank/DDBJ whole genome shotgun (WGS) entry which is preliminary data.</text>
</comment>
<dbReference type="RefSeq" id="WP_246504164.1">
    <property type="nucleotide sequence ID" value="NZ_JAAEDH010000030.1"/>
</dbReference>
<dbReference type="EMBL" id="JAAEDH010000030">
    <property type="protein sequence ID" value="MBR0657294.1"/>
    <property type="molecule type" value="Genomic_DNA"/>
</dbReference>
<reference evidence="2" key="2">
    <citation type="journal article" date="2021" name="Syst. Appl. Microbiol.">
        <title>Roseomonas hellenica sp. nov., isolated from roots of wild-growing Alkanna tinctoria.</title>
        <authorList>
            <person name="Rat A."/>
            <person name="Naranjo H.D."/>
            <person name="Lebbe L."/>
            <person name="Cnockaert M."/>
            <person name="Krigas N."/>
            <person name="Grigoriadou K."/>
            <person name="Maloupa E."/>
            <person name="Willems A."/>
        </authorList>
    </citation>
    <scope>NUCLEOTIDE SEQUENCE</scope>
    <source>
        <strain evidence="2">LMG 28251</strain>
    </source>
</reference>
<reference evidence="2" key="1">
    <citation type="submission" date="2020-01" db="EMBL/GenBank/DDBJ databases">
        <authorList>
            <person name="Rat A."/>
        </authorList>
    </citation>
    <scope>NUCLEOTIDE SEQUENCE</scope>
    <source>
        <strain evidence="2">LMG 28251</strain>
    </source>
</reference>
<name>A0AAF1K6E8_9PROT</name>
<evidence type="ECO:0000256" key="1">
    <source>
        <dbReference type="SAM" id="MobiDB-lite"/>
    </source>
</evidence>
<protein>
    <submittedName>
        <fullName evidence="2">Uncharacterized protein</fullName>
    </submittedName>
</protein>
<keyword evidence="3" id="KW-1185">Reference proteome</keyword>
<feature type="region of interest" description="Disordered" evidence="1">
    <location>
        <begin position="1"/>
        <end position="66"/>
    </location>
</feature>
<gene>
    <name evidence="2" type="ORF">GXW79_19615</name>
</gene>
<accession>A0AAF1K6E8</accession>